<dbReference type="PANTHER" id="PTHR24028:SF328">
    <property type="entry name" value="CADHERIN-3"/>
    <property type="match status" value="1"/>
</dbReference>
<dbReference type="PATRIC" id="fig|864069.3.peg.6967"/>
<feature type="domain" description="Cadherin" evidence="5">
    <location>
        <begin position="3"/>
        <end position="74"/>
    </location>
</feature>
<keyword evidence="2" id="KW-0812">Transmembrane</keyword>
<dbReference type="InterPro" id="IPR015919">
    <property type="entry name" value="Cadherin-like_sf"/>
</dbReference>
<evidence type="ECO:0000256" key="1">
    <source>
        <dbReference type="ARBA" id="ARBA00004167"/>
    </source>
</evidence>
<dbReference type="eggNOG" id="COG2931">
    <property type="taxonomic scope" value="Bacteria"/>
</dbReference>
<evidence type="ECO:0000256" key="3">
    <source>
        <dbReference type="ARBA" id="ARBA00022989"/>
    </source>
</evidence>
<dbReference type="CDD" id="cd11304">
    <property type="entry name" value="Cadherin_repeat"/>
    <property type="match status" value="4"/>
</dbReference>
<dbReference type="GO" id="GO:0005886">
    <property type="term" value="C:plasma membrane"/>
    <property type="evidence" value="ECO:0007669"/>
    <property type="project" value="TreeGrafter"/>
</dbReference>
<dbReference type="STRING" id="864069.MicloDRAFT_00065140"/>
<dbReference type="RefSeq" id="WP_009494543.1">
    <property type="nucleotide sequence ID" value="NZ_CP141048.1"/>
</dbReference>
<dbReference type="Gene3D" id="2.150.10.10">
    <property type="entry name" value="Serralysin-like metalloprotease, C-terminal"/>
    <property type="match status" value="1"/>
</dbReference>
<dbReference type="PROSITE" id="PS50268">
    <property type="entry name" value="CADHERIN_2"/>
    <property type="match status" value="5"/>
</dbReference>
<proteinExistence type="predicted"/>
<evidence type="ECO:0000313" key="7">
    <source>
        <dbReference type="Proteomes" id="UP000003947"/>
    </source>
</evidence>
<dbReference type="eggNOG" id="COG4932">
    <property type="taxonomic scope" value="Bacteria"/>
</dbReference>
<dbReference type="OrthoDB" id="8421704at2"/>
<gene>
    <name evidence="6" type="ORF">MicloDRAFT_00065140</name>
</gene>
<dbReference type="EMBL" id="JH660647">
    <property type="protein sequence ID" value="EIM25785.1"/>
    <property type="molecule type" value="Genomic_DNA"/>
</dbReference>
<dbReference type="Pfam" id="PF00353">
    <property type="entry name" value="HemolysinCabind"/>
    <property type="match status" value="1"/>
</dbReference>
<feature type="domain" description="Cadherin" evidence="5">
    <location>
        <begin position="178"/>
        <end position="296"/>
    </location>
</feature>
<dbReference type="PRINTS" id="PR00313">
    <property type="entry name" value="CABNDNGRPT"/>
</dbReference>
<dbReference type="SUPFAM" id="SSF49313">
    <property type="entry name" value="Cadherin-like"/>
    <property type="match status" value="2"/>
</dbReference>
<keyword evidence="7" id="KW-1185">Reference proteome</keyword>
<dbReference type="GO" id="GO:0007156">
    <property type="term" value="P:homophilic cell adhesion via plasma membrane adhesion molecules"/>
    <property type="evidence" value="ECO:0007669"/>
    <property type="project" value="InterPro"/>
</dbReference>
<evidence type="ECO:0000259" key="5">
    <source>
        <dbReference type="PROSITE" id="PS50268"/>
    </source>
</evidence>
<evidence type="ECO:0000256" key="2">
    <source>
        <dbReference type="ARBA" id="ARBA00022692"/>
    </source>
</evidence>
<evidence type="ECO:0000256" key="4">
    <source>
        <dbReference type="ARBA" id="ARBA00023180"/>
    </source>
</evidence>
<accession>I4YP93</accession>
<evidence type="ECO:0000313" key="6">
    <source>
        <dbReference type="EMBL" id="EIM25785.1"/>
    </source>
</evidence>
<dbReference type="InterPro" id="IPR001343">
    <property type="entry name" value="Hemolysn_Ca-bd"/>
</dbReference>
<sequence length="1807" mass="190601">MLFYVNPSSGKIYFKGSINYESQTSGLAVENAGQPNEAKFFLVKVRAKESDTGNTSGWKEIKVYVDDVNEAPNLWGMHGGIIDETIPGGSYVAELLAEDPENDAITFFFEVGAGQSDTSADGAFRIENNQIIRTNAPIQVAPNGESREYVIIVKDQHGATSRTTIWIDINDVGNLAPIASITDNTVREDIEPGAIVGTLSAIDPDLGDTAEGFDMFDDAGGLFTLGYSDGAWRVIATGPLDYDSNDPRLHRWIDPDTGVETRWYEISVTTIDNHNLTSEPQILRIYVTDVNEAPTATYTPVGGINVGTQPDTVAASIAIQDPDERPEFRDFHYQLVTDASGTTVYAGTDFRVDAGGNIVVNGALTAGTKTLWVRITDSTGPDANTIVQAVTFTIASGNAPPIIIVDDGGTTDWGPIPDTSTVQLFQNVSFQDDAGPDSNITVVISFDGNNGTLTSALGRPGIDYIYDPENDPYSFIVTGSINLVNQIIRQLTFNPKDQYVGSPNRTTDFTVNVFDEEGEATSQTLTVFVRDTPANVAPTLTIDDNAEHFVVSDNGQGSAGAVNPFIGLDLGDSENDVIVLTVTFRAANGTLGDVTSVPGVVDVWVSDPNAEFVAYSFKGRQSDLEAFLGSVTFDASNDSAAGGIVTTTFSFALTDGLHPLANAPEAVTVVTESSTNGRPVLFIAPDTRTTDATDDGMAVHPFRGVDLADAEDDDLVLTVAFRGAADQLQGTGSVTGVPNADGTVSFTFRGKASYLKEVLHYLSFNPENGSADNGAVDTVFTISVSDLSHLPVIDHVTVHTQNGDDTGNGWPSIDIFPGTETTDATSDGPVVYPFRGVDISDHENDVLVLTISFEAATGTLAGDNLPTAWTQTNGIRTYVLTGTADQLDAILQGLSFDPTDGLTGTDSITTAFTMTVQDATHTPAFGQVSVVTAPGGTGAANAAPSIDVAQGSETTWATDNGAAVYPFRGFDISDVDNDVLVLTIRVSDAAGELSGFNGWQVTSSLVNGIRTYTVSGYADSLDELLHNLSFNPTDDSAANAPTSVDTVFEISVQDATHEPVSKQVTVFTTHGTDPVPNAEPSVTFFPGTQVTAATDDGPAVAPFRGIDLTDTDGDTLIVKISFNGALGELTGYDANDPSVQVRTSGGIVTITFAGTADALDGILQVLLYNPAHYDPANPIDGLIGPHVFTISVQDQYHDPVITSATVNTADGGAEDVNHAPAVPGWSDDAVSKAIDETAVVGSEVGTLRVIDQDGDDVMVGFWYDNALHQVSQDNRFQIVGGVVKVLDASVDADIPDLPYLVRAVDSRGAFTETTIHIAITDTGSNQAPVVDGVNNGAGPAVTTIGFDESVLGGGFVAQIVAHDDGNPGDLVYFMDDQSGLFDIDQATGRIALRAGLDYEALAQHSWTVTVWTKDRNGQASGLESAHVDITLNLQDVNEAPTEVTFGAFTPLRVGDSDDMGLVLVGSNDPDVLNDQFRINHYKFLVNGNLSLTSADGLFEIDEVSGQVRLTRALVDTDANTTHTFRIVAYDAAHPELQAVSEVQTVTVSPAGTGTPLAPTLSNIFIDEMSDGGTLIGDLSSPGAVGFELTDPSGLFEIVGDVASGFKVALKQGVQLLDFEQSPNTFDISIKASDGTVLSEAATFTIAVVNQILEITAGSGGNDLIIAGNENDNLAGGLGDDTLYGGNGNDILQGGAGHDVFVFDTNPNTQTNKDTIRDFTVTGPSSDMIWLSKGVFAGLTASAIGGALDVSEFAIGSKAADRFDRIIYNKITGALWYDPDGSLFRPAIQIAQLSPQLNLTKDHFLIIP</sequence>
<keyword evidence="4" id="KW-0325">Glycoprotein</keyword>
<name>I4YP93_9HYPH</name>
<dbReference type="Gene3D" id="2.60.40.60">
    <property type="entry name" value="Cadherins"/>
    <property type="match status" value="3"/>
</dbReference>
<protein>
    <recommendedName>
        <fullName evidence="5">Cadherin domain-containing protein</fullName>
    </recommendedName>
</protein>
<reference evidence="6 7" key="1">
    <citation type="submission" date="2012-02" db="EMBL/GenBank/DDBJ databases">
        <title>Improved High-Quality Draft sequence of Microvirga sp. WSM3557.</title>
        <authorList>
            <consortium name="US DOE Joint Genome Institute"/>
            <person name="Lucas S."/>
            <person name="Han J."/>
            <person name="Lapidus A."/>
            <person name="Cheng J.-F."/>
            <person name="Goodwin L."/>
            <person name="Pitluck S."/>
            <person name="Peters L."/>
            <person name="Zhang X."/>
            <person name="Detter J.C."/>
            <person name="Han C."/>
            <person name="Tapia R."/>
            <person name="Land M."/>
            <person name="Hauser L."/>
            <person name="Kyrpides N."/>
            <person name="Ivanova N."/>
            <person name="Pagani I."/>
            <person name="Brau L."/>
            <person name="Yates R."/>
            <person name="O'Hara G."/>
            <person name="Rui T."/>
            <person name="Howieson J."/>
            <person name="Reeve W."/>
            <person name="Woyke T."/>
        </authorList>
    </citation>
    <scope>NUCLEOTIDE SEQUENCE [LARGE SCALE GENOMIC DNA]</scope>
    <source>
        <strain evidence="6 7">WSM3557</strain>
    </source>
</reference>
<dbReference type="InterPro" id="IPR018511">
    <property type="entry name" value="Hemolysin-typ_Ca-bd_CS"/>
</dbReference>
<dbReference type="HOGENOM" id="CLU_237936_0_0_5"/>
<comment type="subcellular location">
    <subcellularLocation>
        <location evidence="1">Membrane</location>
        <topology evidence="1">Single-pass membrane protein</topology>
    </subcellularLocation>
</comment>
<dbReference type="SUPFAM" id="SSF51120">
    <property type="entry name" value="beta-Roll"/>
    <property type="match status" value="1"/>
</dbReference>
<feature type="domain" description="Cadherin" evidence="5">
    <location>
        <begin position="1226"/>
        <end position="1330"/>
    </location>
</feature>
<feature type="domain" description="Cadherin" evidence="5">
    <location>
        <begin position="82"/>
        <end position="179"/>
    </location>
</feature>
<feature type="domain" description="Cadherin" evidence="5">
    <location>
        <begin position="1338"/>
        <end position="1442"/>
    </location>
</feature>
<dbReference type="InterPro" id="IPR011049">
    <property type="entry name" value="Serralysin-like_metalloprot_C"/>
</dbReference>
<dbReference type="InterPro" id="IPR002126">
    <property type="entry name" value="Cadherin-like_dom"/>
</dbReference>
<dbReference type="SMART" id="SM00112">
    <property type="entry name" value="CA"/>
    <property type="match status" value="3"/>
</dbReference>
<dbReference type="PANTHER" id="PTHR24028">
    <property type="entry name" value="CADHERIN-87A"/>
    <property type="match status" value="1"/>
</dbReference>
<dbReference type="InterPro" id="IPR050174">
    <property type="entry name" value="Protocadherin/Cadherin-CA"/>
</dbReference>
<keyword evidence="3" id="KW-0472">Membrane</keyword>
<organism evidence="6 7">
    <name type="scientific">Microvirga lotononidis</name>
    <dbReference type="NCBI Taxonomy" id="864069"/>
    <lineage>
        <taxon>Bacteria</taxon>
        <taxon>Pseudomonadati</taxon>
        <taxon>Pseudomonadota</taxon>
        <taxon>Alphaproteobacteria</taxon>
        <taxon>Hyphomicrobiales</taxon>
        <taxon>Methylobacteriaceae</taxon>
        <taxon>Microvirga</taxon>
    </lineage>
</organism>
<dbReference type="GO" id="GO:0005509">
    <property type="term" value="F:calcium ion binding"/>
    <property type="evidence" value="ECO:0007669"/>
    <property type="project" value="InterPro"/>
</dbReference>
<dbReference type="PROSITE" id="PS00330">
    <property type="entry name" value="HEMOLYSIN_CALCIUM"/>
    <property type="match status" value="2"/>
</dbReference>
<dbReference type="Proteomes" id="UP000003947">
    <property type="component" value="Unassembled WGS sequence"/>
</dbReference>
<keyword evidence="3" id="KW-1133">Transmembrane helix</keyword>